<dbReference type="Proteomes" id="UP000236291">
    <property type="component" value="Unassembled WGS sequence"/>
</dbReference>
<protein>
    <submittedName>
        <fullName evidence="1">Uncharacterized protein</fullName>
    </submittedName>
</protein>
<feature type="non-terminal residue" evidence="1">
    <location>
        <position position="1"/>
    </location>
</feature>
<comment type="caution">
    <text evidence="1">The sequence shown here is derived from an EMBL/GenBank/DDBJ whole genome shotgun (WGS) entry which is preliminary data.</text>
</comment>
<proteinExistence type="predicted"/>
<reference evidence="1 2" key="2">
    <citation type="journal article" date="2017" name="Front. Plant Sci.">
        <title>Gene Classification and Mining of Molecular Markers Useful in Red Clover (Trifolium pratense) Breeding.</title>
        <authorList>
            <person name="Istvanek J."/>
            <person name="Dluhosova J."/>
            <person name="Dluhos P."/>
            <person name="Patkova L."/>
            <person name="Nedelnik J."/>
            <person name="Repkova J."/>
        </authorList>
    </citation>
    <scope>NUCLEOTIDE SEQUENCE [LARGE SCALE GENOMIC DNA]</scope>
    <source>
        <strain evidence="2">cv. Tatra</strain>
        <tissue evidence="1">Young leaves</tissue>
    </source>
</reference>
<accession>A0A2K3K9P4</accession>
<gene>
    <name evidence="1" type="ORF">L195_g053277</name>
</gene>
<dbReference type="EMBL" id="ASHM01089111">
    <property type="protein sequence ID" value="PNX62983.1"/>
    <property type="molecule type" value="Genomic_DNA"/>
</dbReference>
<sequence length="90" mass="10082">ALLAPNAQASSTIVTLIELTNGRIHYSLHGIRPLMRHYSRLTQKHLPPLLHSLSSQIAEYMDIANPKLTILSSQRKHALVSPPSWCMLMT</sequence>
<evidence type="ECO:0000313" key="1">
    <source>
        <dbReference type="EMBL" id="PNX62983.1"/>
    </source>
</evidence>
<dbReference type="AlphaFoldDB" id="A0A2K3K9P4"/>
<evidence type="ECO:0000313" key="2">
    <source>
        <dbReference type="Proteomes" id="UP000236291"/>
    </source>
</evidence>
<reference evidence="1 2" key="1">
    <citation type="journal article" date="2014" name="Am. J. Bot.">
        <title>Genome assembly and annotation for red clover (Trifolium pratense; Fabaceae).</title>
        <authorList>
            <person name="Istvanek J."/>
            <person name="Jaros M."/>
            <person name="Krenek A."/>
            <person name="Repkova J."/>
        </authorList>
    </citation>
    <scope>NUCLEOTIDE SEQUENCE [LARGE SCALE GENOMIC DNA]</scope>
    <source>
        <strain evidence="2">cv. Tatra</strain>
        <tissue evidence="1">Young leaves</tissue>
    </source>
</reference>
<name>A0A2K3K9P4_TRIPR</name>
<organism evidence="1 2">
    <name type="scientific">Trifolium pratense</name>
    <name type="common">Red clover</name>
    <dbReference type="NCBI Taxonomy" id="57577"/>
    <lineage>
        <taxon>Eukaryota</taxon>
        <taxon>Viridiplantae</taxon>
        <taxon>Streptophyta</taxon>
        <taxon>Embryophyta</taxon>
        <taxon>Tracheophyta</taxon>
        <taxon>Spermatophyta</taxon>
        <taxon>Magnoliopsida</taxon>
        <taxon>eudicotyledons</taxon>
        <taxon>Gunneridae</taxon>
        <taxon>Pentapetalae</taxon>
        <taxon>rosids</taxon>
        <taxon>fabids</taxon>
        <taxon>Fabales</taxon>
        <taxon>Fabaceae</taxon>
        <taxon>Papilionoideae</taxon>
        <taxon>50 kb inversion clade</taxon>
        <taxon>NPAAA clade</taxon>
        <taxon>Hologalegina</taxon>
        <taxon>IRL clade</taxon>
        <taxon>Trifolieae</taxon>
        <taxon>Trifolium</taxon>
    </lineage>
</organism>